<sequence length="141" mass="16780">MTIELSVGAIIRYQSVEFNRDHSEFLLLRNKRGFWGFPQGHKERGENEIQTLQREVQEETGIVDLDIHQYIGKIQYKYFRADGIRSEKEVKFYFATTPIREVTISNEHEGFKWTNYQDALSLLDHRQLKSIILKGRRRGLY</sequence>
<dbReference type="Gene3D" id="3.90.79.10">
    <property type="entry name" value="Nucleoside Triphosphate Pyrophosphohydrolase"/>
    <property type="match status" value="1"/>
</dbReference>
<gene>
    <name evidence="3" type="ORF">NARC_60098</name>
</gene>
<dbReference type="InterPro" id="IPR020084">
    <property type="entry name" value="NUDIX_hydrolase_CS"/>
</dbReference>
<evidence type="ECO:0000313" key="4">
    <source>
        <dbReference type="Proteomes" id="UP000315289"/>
    </source>
</evidence>
<reference evidence="3 4" key="1">
    <citation type="journal article" date="2019" name="Front. Microbiol.">
        <title>Ammonia Oxidation by the Arctic Terrestrial Thaumarchaeote Candidatus Nitrosocosmicus arcticus Is Stimulated by Increasing Temperatures.</title>
        <authorList>
            <person name="Alves R.J.E."/>
            <person name="Kerou M."/>
            <person name="Zappe A."/>
            <person name="Bittner R."/>
            <person name="Abby S.S."/>
            <person name="Schmidt H.A."/>
            <person name="Pfeifer K."/>
            <person name="Schleper C."/>
        </authorList>
    </citation>
    <scope>NUCLEOTIDE SEQUENCE [LARGE SCALE GENOMIC DNA]</scope>
    <source>
        <strain evidence="3 4">Kfb</strain>
    </source>
</reference>
<dbReference type="GO" id="GO:0004081">
    <property type="term" value="F:bis(5'-nucleosyl)-tetraphosphatase (asymmetrical) activity"/>
    <property type="evidence" value="ECO:0007669"/>
    <property type="project" value="TreeGrafter"/>
</dbReference>
<organism evidence="3 4">
    <name type="scientific">Candidatus Nitrosocosmicus arcticus</name>
    <dbReference type="NCBI Taxonomy" id="2035267"/>
    <lineage>
        <taxon>Archaea</taxon>
        <taxon>Nitrososphaerota</taxon>
        <taxon>Nitrososphaeria</taxon>
        <taxon>Nitrososphaerales</taxon>
        <taxon>Nitrososphaeraceae</taxon>
        <taxon>Candidatus Nitrosocosmicus</taxon>
    </lineage>
</organism>
<dbReference type="InterPro" id="IPR051325">
    <property type="entry name" value="Nudix_hydrolase_domain"/>
</dbReference>
<dbReference type="RefSeq" id="WP_144730196.1">
    <property type="nucleotide sequence ID" value="NZ_ML675582.1"/>
</dbReference>
<name>A0A557SVU5_9ARCH</name>
<dbReference type="Proteomes" id="UP000315289">
    <property type="component" value="Unassembled WGS sequence"/>
</dbReference>
<dbReference type="PANTHER" id="PTHR21340:SF0">
    <property type="entry name" value="BIS(5'-NUCLEOSYL)-TETRAPHOSPHATASE [ASYMMETRICAL]"/>
    <property type="match status" value="1"/>
</dbReference>
<dbReference type="GO" id="GO:0006167">
    <property type="term" value="P:AMP biosynthetic process"/>
    <property type="evidence" value="ECO:0007669"/>
    <property type="project" value="TreeGrafter"/>
</dbReference>
<evidence type="ECO:0000256" key="1">
    <source>
        <dbReference type="ARBA" id="ARBA00022801"/>
    </source>
</evidence>
<proteinExistence type="predicted"/>
<dbReference type="Pfam" id="PF00293">
    <property type="entry name" value="NUDIX"/>
    <property type="match status" value="1"/>
</dbReference>
<evidence type="ECO:0000313" key="3">
    <source>
        <dbReference type="EMBL" id="TVP40711.1"/>
    </source>
</evidence>
<dbReference type="InterPro" id="IPR000086">
    <property type="entry name" value="NUDIX_hydrolase_dom"/>
</dbReference>
<feature type="domain" description="Nudix hydrolase" evidence="2">
    <location>
        <begin position="2"/>
        <end position="136"/>
    </location>
</feature>
<dbReference type="OrthoDB" id="25379at2157"/>
<keyword evidence="1 3" id="KW-0378">Hydrolase</keyword>
<protein>
    <submittedName>
        <fullName evidence="3">Putative NUDIX hydrolase</fullName>
    </submittedName>
</protein>
<comment type="caution">
    <text evidence="3">The sequence shown here is derived from an EMBL/GenBank/DDBJ whole genome shotgun (WGS) entry which is preliminary data.</text>
</comment>
<dbReference type="PANTHER" id="PTHR21340">
    <property type="entry name" value="DIADENOSINE 5,5-P1,P4-TETRAPHOSPHATE PYROPHOSPHOHYDROLASE MUTT"/>
    <property type="match status" value="1"/>
</dbReference>
<dbReference type="EMBL" id="VOAH01000006">
    <property type="protein sequence ID" value="TVP40711.1"/>
    <property type="molecule type" value="Genomic_DNA"/>
</dbReference>
<dbReference type="AlphaFoldDB" id="A0A557SVU5"/>
<keyword evidence="4" id="KW-1185">Reference proteome</keyword>
<dbReference type="InterPro" id="IPR015797">
    <property type="entry name" value="NUDIX_hydrolase-like_dom_sf"/>
</dbReference>
<dbReference type="SUPFAM" id="SSF55811">
    <property type="entry name" value="Nudix"/>
    <property type="match status" value="1"/>
</dbReference>
<evidence type="ECO:0000259" key="2">
    <source>
        <dbReference type="PROSITE" id="PS51462"/>
    </source>
</evidence>
<dbReference type="PROSITE" id="PS51462">
    <property type="entry name" value="NUDIX"/>
    <property type="match status" value="1"/>
</dbReference>
<accession>A0A557SVU5</accession>
<dbReference type="PROSITE" id="PS00893">
    <property type="entry name" value="NUDIX_BOX"/>
    <property type="match status" value="1"/>
</dbReference>
<dbReference type="GO" id="GO:0006754">
    <property type="term" value="P:ATP biosynthetic process"/>
    <property type="evidence" value="ECO:0007669"/>
    <property type="project" value="TreeGrafter"/>
</dbReference>